<proteinExistence type="predicted"/>
<dbReference type="InterPro" id="IPR043128">
    <property type="entry name" value="Rev_trsase/Diguanyl_cyclase"/>
</dbReference>
<dbReference type="InterPro" id="IPR056924">
    <property type="entry name" value="SH3_Tf2-1"/>
</dbReference>
<organism evidence="2 3">
    <name type="scientific">Vitis vinifera</name>
    <name type="common">Grape</name>
    <dbReference type="NCBI Taxonomy" id="29760"/>
    <lineage>
        <taxon>Eukaryota</taxon>
        <taxon>Viridiplantae</taxon>
        <taxon>Streptophyta</taxon>
        <taxon>Embryophyta</taxon>
        <taxon>Tracheophyta</taxon>
        <taxon>Spermatophyta</taxon>
        <taxon>Magnoliopsida</taxon>
        <taxon>eudicotyledons</taxon>
        <taxon>Gunneridae</taxon>
        <taxon>Pentapetalae</taxon>
        <taxon>rosids</taxon>
        <taxon>Vitales</taxon>
        <taxon>Vitaceae</taxon>
        <taxon>Viteae</taxon>
        <taxon>Vitis</taxon>
    </lineage>
</organism>
<evidence type="ECO:0000313" key="2">
    <source>
        <dbReference type="EMBL" id="RVX08292.1"/>
    </source>
</evidence>
<dbReference type="SUPFAM" id="SSF56672">
    <property type="entry name" value="DNA/RNA polymerases"/>
    <property type="match status" value="1"/>
</dbReference>
<protein>
    <submittedName>
        <fullName evidence="2">Heavy metal-associated isoprenylated plant protein 46</fullName>
    </submittedName>
</protein>
<gene>
    <name evidence="2" type="primary">HIPP46_1</name>
    <name evidence="2" type="ORF">CK203_017783</name>
</gene>
<dbReference type="EMBL" id="QGNW01000042">
    <property type="protein sequence ID" value="RVX08292.1"/>
    <property type="molecule type" value="Genomic_DNA"/>
</dbReference>
<dbReference type="InterPro" id="IPR044296">
    <property type="entry name" value="HIPP46"/>
</dbReference>
<dbReference type="PANTHER" id="PTHR46371">
    <property type="entry name" value="OS04G0464100 PROTEIN"/>
    <property type="match status" value="1"/>
</dbReference>
<dbReference type="Pfam" id="PF24626">
    <property type="entry name" value="SH3_Tf2-1"/>
    <property type="match status" value="1"/>
</dbReference>
<comment type="caution">
    <text evidence="2">The sequence shown here is derived from an EMBL/GenBank/DDBJ whole genome shotgun (WGS) entry which is preliminary data.</text>
</comment>
<accession>A0A438JH68</accession>
<dbReference type="Gene3D" id="3.30.70.100">
    <property type="match status" value="1"/>
</dbReference>
<dbReference type="Proteomes" id="UP000288805">
    <property type="component" value="Unassembled WGS sequence"/>
</dbReference>
<evidence type="ECO:0000259" key="1">
    <source>
        <dbReference type="Pfam" id="PF24626"/>
    </source>
</evidence>
<dbReference type="AlphaFoldDB" id="A0A438JH68"/>
<sequence>MRRGEAETGNDMASDNWRCLYLWEKTRTTGSFESIDTSRCMDLWNMRISHHRDEFRWGRTLLVPVDWFKGDGTVAAHRREFEIIVTPLKGISDEVMENTFMNGLLPKIWAELHLLQPYGLGHLMEMAQWVEDRNLTLWTACEPKDLKNTKMLSSTNRGEWKIGENFQTRVVAVSEKTMNQQREIPIKRLMESELQARKEKGLCFKCDEKFSPGHRCKKELRVLLVHEDEDEEDNQFDSRATEEPSLIELKDAMELSLNSMVGLTTPETMKIKGMIGDFRRHESKLEDDTMKIKMGKIAIVLKGDLSLSWIEVSLMGLARALQHHSQGVWAKLCQTSTTSGLSEGVQEVSKTVKEVLAQHQHVFGPITGLPPSRDIDHVIQLILGASLVNVCPYRKDLKEHCDHFQSVLSILTNHQLHVNGKKCLFAKPQLEYLGYLVFAKGVAADPNKISVMLPSMVPSRLDTLLISSQVEADPHLAKIRRRLLVDPDAYPQYSLDHGILLYKGRLVLSKVSPLVTTLLQEGHASVVRGYSRVRLSAILPHIIPKRMDKQKWSTIVWRHTFDAFHITNLDVGLHGFHGQNTDSTSVLAVDQLLQERDLILNELKDHLYCAQSKMKSSADAHRRVVQFEVVQQIGPVAYKLKLPSSITIHPMFHVSQFKRALSSTDLCHPLSPILANDLEWLVEPDQWKGLPQFKASWELVDTIKEHFLDFHLKDKVSHIEGHSTLPSFRVTSLSQHPYSNTQNQINAMKQKVVIKVAMNGQKSRTKALKIAVGVSGVESAALKGQEKDEIEVTGEEIDVVALTFLLRKNVGNAEVVSVGAAEKKEQKKEEKKEEQKNEPTVHAWHSYPYEIGVTHYPIYHYPEYTDRPDSCPIM</sequence>
<evidence type="ECO:0000313" key="3">
    <source>
        <dbReference type="Proteomes" id="UP000288805"/>
    </source>
</evidence>
<dbReference type="Gene3D" id="3.30.70.270">
    <property type="match status" value="1"/>
</dbReference>
<name>A0A438JH68_VITVI</name>
<dbReference type="InterPro" id="IPR043502">
    <property type="entry name" value="DNA/RNA_pol_sf"/>
</dbReference>
<reference evidence="2 3" key="1">
    <citation type="journal article" date="2018" name="PLoS Genet.">
        <title>Population sequencing reveals clonal diversity and ancestral inbreeding in the grapevine cultivar Chardonnay.</title>
        <authorList>
            <person name="Roach M.J."/>
            <person name="Johnson D.L."/>
            <person name="Bohlmann J."/>
            <person name="van Vuuren H.J."/>
            <person name="Jones S.J."/>
            <person name="Pretorius I.S."/>
            <person name="Schmidt S.A."/>
            <person name="Borneman A.R."/>
        </authorList>
    </citation>
    <scope>NUCLEOTIDE SEQUENCE [LARGE SCALE GENOMIC DNA]</scope>
    <source>
        <strain evidence="3">cv. Chardonnay</strain>
        <tissue evidence="2">Leaf</tissue>
    </source>
</reference>
<feature type="domain" description="Tf2-1-like SH3-like" evidence="1">
    <location>
        <begin position="621"/>
        <end position="659"/>
    </location>
</feature>